<evidence type="ECO:0000256" key="1">
    <source>
        <dbReference type="SAM" id="SignalP"/>
    </source>
</evidence>
<name>A0ABQ5TWW8_9GAMM</name>
<gene>
    <name evidence="2" type="ORF">GCM10007891_23820</name>
</gene>
<reference evidence="2" key="2">
    <citation type="submission" date="2023-01" db="EMBL/GenBank/DDBJ databases">
        <title>Draft genome sequence of Methylophaga thalassica strain NBRC 102424.</title>
        <authorList>
            <person name="Sun Q."/>
            <person name="Mori K."/>
        </authorList>
    </citation>
    <scope>NUCLEOTIDE SEQUENCE</scope>
    <source>
        <strain evidence="2">NBRC 102424</strain>
    </source>
</reference>
<evidence type="ECO:0000313" key="3">
    <source>
        <dbReference type="Proteomes" id="UP001161423"/>
    </source>
</evidence>
<keyword evidence="1" id="KW-0732">Signal</keyword>
<dbReference type="RefSeq" id="WP_284723478.1">
    <property type="nucleotide sequence ID" value="NZ_BSND01000006.1"/>
</dbReference>
<evidence type="ECO:0008006" key="4">
    <source>
        <dbReference type="Google" id="ProtNLM"/>
    </source>
</evidence>
<comment type="caution">
    <text evidence="2">The sequence shown here is derived from an EMBL/GenBank/DDBJ whole genome shotgun (WGS) entry which is preliminary data.</text>
</comment>
<accession>A0ABQ5TWW8</accession>
<organism evidence="2 3">
    <name type="scientific">Methylophaga thalassica</name>
    <dbReference type="NCBI Taxonomy" id="40223"/>
    <lineage>
        <taxon>Bacteria</taxon>
        <taxon>Pseudomonadati</taxon>
        <taxon>Pseudomonadota</taxon>
        <taxon>Gammaproteobacteria</taxon>
        <taxon>Thiotrichales</taxon>
        <taxon>Piscirickettsiaceae</taxon>
        <taxon>Methylophaga</taxon>
    </lineage>
</organism>
<proteinExistence type="predicted"/>
<dbReference type="EMBL" id="BSND01000006">
    <property type="protein sequence ID" value="GLQ00529.1"/>
    <property type="molecule type" value="Genomic_DNA"/>
</dbReference>
<dbReference type="Proteomes" id="UP001161423">
    <property type="component" value="Unassembled WGS sequence"/>
</dbReference>
<reference evidence="2" key="1">
    <citation type="journal article" date="2014" name="Int. J. Syst. Evol. Microbiol.">
        <title>Complete genome of a new Firmicutes species belonging to the dominant human colonic microbiota ('Ruminococcus bicirculans') reveals two chromosomes and a selective capacity to utilize plant glucans.</title>
        <authorList>
            <consortium name="NISC Comparative Sequencing Program"/>
            <person name="Wegmann U."/>
            <person name="Louis P."/>
            <person name="Goesmann A."/>
            <person name="Henrissat B."/>
            <person name="Duncan S.H."/>
            <person name="Flint H.J."/>
        </authorList>
    </citation>
    <scope>NUCLEOTIDE SEQUENCE</scope>
    <source>
        <strain evidence="2">NBRC 102424</strain>
    </source>
</reference>
<keyword evidence="3" id="KW-1185">Reference proteome</keyword>
<evidence type="ECO:0000313" key="2">
    <source>
        <dbReference type="EMBL" id="GLQ00529.1"/>
    </source>
</evidence>
<protein>
    <recommendedName>
        <fullName evidence="4">DUF1579 domain-containing protein</fullName>
    </recommendedName>
</protein>
<sequence length="195" mass="22177">MKKYCLLMLILGWCLHSPVAAAYECYQASPTSESLEDEYRNNDKSLRVDKNAEELQFLKKLKGKWKGTGEEISCKGSDANPEKLHKNMNVEADVEESSIVLFKARLEKEFPAERISRSDTLGLINTESLYALSVNGRHIEANQREYASNGPDAGVRYLEYMISIDAPSDDEIHVEWSLFTNGVYVFTQKLNLTRD</sequence>
<feature type="chain" id="PRO_5046968729" description="DUF1579 domain-containing protein" evidence="1">
    <location>
        <begin position="23"/>
        <end position="195"/>
    </location>
</feature>
<feature type="signal peptide" evidence="1">
    <location>
        <begin position="1"/>
        <end position="22"/>
    </location>
</feature>